<accession>A0A939PAB9</accession>
<dbReference type="GO" id="GO:0003677">
    <property type="term" value="F:DNA binding"/>
    <property type="evidence" value="ECO:0007669"/>
    <property type="project" value="InterPro"/>
</dbReference>
<dbReference type="PANTHER" id="PTHR18964">
    <property type="entry name" value="ROK (REPRESSOR, ORF, KINASE) FAMILY"/>
    <property type="match status" value="1"/>
</dbReference>
<name>A0A939PAB9_9ACTN</name>
<gene>
    <name evidence="3" type="ORF">J4573_17380</name>
</gene>
<dbReference type="InterPro" id="IPR036390">
    <property type="entry name" value="WH_DNA-bd_sf"/>
</dbReference>
<dbReference type="Gene3D" id="3.30.420.40">
    <property type="match status" value="4"/>
</dbReference>
<keyword evidence="4" id="KW-1185">Reference proteome</keyword>
<dbReference type="InterPro" id="IPR043129">
    <property type="entry name" value="ATPase_NBD"/>
</dbReference>
<evidence type="ECO:0000313" key="4">
    <source>
        <dbReference type="Proteomes" id="UP000669179"/>
    </source>
</evidence>
<dbReference type="InterPro" id="IPR000600">
    <property type="entry name" value="ROK"/>
</dbReference>
<dbReference type="EMBL" id="JAGEOJ010000006">
    <property type="protein sequence ID" value="MBO2448880.1"/>
    <property type="molecule type" value="Genomic_DNA"/>
</dbReference>
<dbReference type="InterPro" id="IPR036388">
    <property type="entry name" value="WH-like_DNA-bd_sf"/>
</dbReference>
<reference evidence="3" key="1">
    <citation type="submission" date="2021-03" db="EMBL/GenBank/DDBJ databases">
        <authorList>
            <person name="Kanchanasin P."/>
            <person name="Saeng-In P."/>
            <person name="Phongsopitanun W."/>
            <person name="Yuki M."/>
            <person name="Kudo T."/>
            <person name="Ohkuma M."/>
            <person name="Tanasupawat S."/>
        </authorList>
    </citation>
    <scope>NUCLEOTIDE SEQUENCE</scope>
    <source>
        <strain evidence="3">GKU 128</strain>
    </source>
</reference>
<organism evidence="3 4">
    <name type="scientific">Actinomadura barringtoniae</name>
    <dbReference type="NCBI Taxonomy" id="1427535"/>
    <lineage>
        <taxon>Bacteria</taxon>
        <taxon>Bacillati</taxon>
        <taxon>Actinomycetota</taxon>
        <taxon>Actinomycetes</taxon>
        <taxon>Streptosporangiales</taxon>
        <taxon>Thermomonosporaceae</taxon>
        <taxon>Actinomadura</taxon>
    </lineage>
</organism>
<dbReference type="SUPFAM" id="SSF53067">
    <property type="entry name" value="Actin-like ATPase domain"/>
    <property type="match status" value="1"/>
</dbReference>
<comment type="caution">
    <text evidence="3">The sequence shown here is derived from an EMBL/GenBank/DDBJ whole genome shotgun (WGS) entry which is preliminary data.</text>
</comment>
<dbReference type="PANTHER" id="PTHR18964:SF149">
    <property type="entry name" value="BIFUNCTIONAL UDP-N-ACETYLGLUCOSAMINE 2-EPIMERASE_N-ACETYLMANNOSAMINE KINASE"/>
    <property type="match status" value="1"/>
</dbReference>
<proteinExistence type="inferred from homology"/>
<comment type="similarity">
    <text evidence="1">Belongs to the ROK (NagC/XylR) family.</text>
</comment>
<dbReference type="Gene3D" id="1.10.10.10">
    <property type="entry name" value="Winged helix-like DNA-binding domain superfamily/Winged helix DNA-binding domain"/>
    <property type="match status" value="1"/>
</dbReference>
<evidence type="ECO:0000259" key="2">
    <source>
        <dbReference type="Pfam" id="PF09339"/>
    </source>
</evidence>
<dbReference type="AlphaFoldDB" id="A0A939PAB9"/>
<dbReference type="SUPFAM" id="SSF46785">
    <property type="entry name" value="Winged helix' DNA-binding domain"/>
    <property type="match status" value="1"/>
</dbReference>
<protein>
    <submittedName>
        <fullName evidence="3">ROK family transcriptional regulator</fullName>
    </submittedName>
</protein>
<sequence length="391" mass="40950">MSPVPRSLSRGTVSEISLHGALHGGDPSVLRRLNSAATLRALRGGGEPTLSELAKQVGLSRPTCEGVLAELTERGLVSEVAPRSGSGLGRPARRYRFRAEAGYALGIEIDAHWTQLFLADLSGEVVARHRVDLDVGWEPAERLAAVRAAVRICLAEAEVERSSLWAVGAGTPGVIDPDGTVALCTVVPGWHGLNLARELGRSFPCKVHVENDANLAAMAERWRGAAQAVDDVVAVQAGLHTGAGVIVGGRLHRGRWGAAGEVGMLPELGWIDTTARLIGGGRPALGSGRAAERVLVAAGQGDPDAVEMVDRLAEGMSKGVAAMVLALDPEMVVVGGALAGERLVAELSRHVRPLCFSPTRIEMSSLGDAAVGLGAVRLALDRIDERLFHVE</sequence>
<evidence type="ECO:0000256" key="1">
    <source>
        <dbReference type="ARBA" id="ARBA00006479"/>
    </source>
</evidence>
<evidence type="ECO:0000313" key="3">
    <source>
        <dbReference type="EMBL" id="MBO2448880.1"/>
    </source>
</evidence>
<dbReference type="Proteomes" id="UP000669179">
    <property type="component" value="Unassembled WGS sequence"/>
</dbReference>
<feature type="domain" description="HTH iclR-type" evidence="2">
    <location>
        <begin position="39"/>
        <end position="78"/>
    </location>
</feature>
<dbReference type="InterPro" id="IPR005471">
    <property type="entry name" value="Tscrpt_reg_IclR_N"/>
</dbReference>
<dbReference type="GO" id="GO:0006355">
    <property type="term" value="P:regulation of DNA-templated transcription"/>
    <property type="evidence" value="ECO:0007669"/>
    <property type="project" value="InterPro"/>
</dbReference>
<dbReference type="Pfam" id="PF09339">
    <property type="entry name" value="HTH_IclR"/>
    <property type="match status" value="1"/>
</dbReference>
<dbReference type="Pfam" id="PF00480">
    <property type="entry name" value="ROK"/>
    <property type="match status" value="2"/>
</dbReference>